<comment type="caution">
    <text evidence="1">The sequence shown here is derived from an EMBL/GenBank/DDBJ whole genome shotgun (WGS) entry which is preliminary data.</text>
</comment>
<name>A0A372GQF1_9ACTN</name>
<evidence type="ECO:0008006" key="3">
    <source>
        <dbReference type="Google" id="ProtNLM"/>
    </source>
</evidence>
<dbReference type="EMBL" id="QVNQ01000001">
    <property type="protein sequence ID" value="RFS87555.1"/>
    <property type="molecule type" value="Genomic_DNA"/>
</dbReference>
<sequence length="127" mass="14086">MEHRLVEEVLRANGIGWRSSGRCSDRLIAKCTSFETIRWGTVQGLIRFAASSGCEITVTGGTERGHAHGPRSHWNGYKLDIAPSACVDRAVTRYPSVGVRRDGARLHRSPDGALFAREKNHWDIAFP</sequence>
<dbReference type="AlphaFoldDB" id="A0A372GQF1"/>
<evidence type="ECO:0000313" key="2">
    <source>
        <dbReference type="Proteomes" id="UP000262882"/>
    </source>
</evidence>
<keyword evidence="2" id="KW-1185">Reference proteome</keyword>
<gene>
    <name evidence="1" type="ORF">D0T12_01890</name>
</gene>
<evidence type="ECO:0000313" key="1">
    <source>
        <dbReference type="EMBL" id="RFS87555.1"/>
    </source>
</evidence>
<accession>A0A372GQF1</accession>
<proteinExistence type="predicted"/>
<dbReference type="Proteomes" id="UP000262882">
    <property type="component" value="Unassembled WGS sequence"/>
</dbReference>
<organism evidence="1 2">
    <name type="scientific">Actinomadura spongiicola</name>
    <dbReference type="NCBI Taxonomy" id="2303421"/>
    <lineage>
        <taxon>Bacteria</taxon>
        <taxon>Bacillati</taxon>
        <taxon>Actinomycetota</taxon>
        <taxon>Actinomycetes</taxon>
        <taxon>Streptosporangiales</taxon>
        <taxon>Thermomonosporaceae</taxon>
        <taxon>Actinomadura</taxon>
    </lineage>
</organism>
<reference evidence="1 2" key="1">
    <citation type="submission" date="2018-08" db="EMBL/GenBank/DDBJ databases">
        <title>Actinomadura spongicola sp. nov., isolated from marine sponge Leucetta chagosensis.</title>
        <authorList>
            <person name="Li L."/>
            <person name="Lin H.W."/>
        </authorList>
    </citation>
    <scope>NUCLEOTIDE SEQUENCE [LARGE SCALE GENOMIC DNA]</scope>
    <source>
        <strain evidence="1 2">LHW52907</strain>
    </source>
</reference>
<dbReference type="OrthoDB" id="3533852at2"/>
<protein>
    <recommendedName>
        <fullName evidence="3">Peptidase M15A C-terminal domain-containing protein</fullName>
    </recommendedName>
</protein>